<organism evidence="2 3">
    <name type="scientific">Streblomastix strix</name>
    <dbReference type="NCBI Taxonomy" id="222440"/>
    <lineage>
        <taxon>Eukaryota</taxon>
        <taxon>Metamonada</taxon>
        <taxon>Preaxostyla</taxon>
        <taxon>Oxymonadida</taxon>
        <taxon>Streblomastigidae</taxon>
        <taxon>Streblomastix</taxon>
    </lineage>
</organism>
<sequence>MITRGKEYLFDFPVPDDEQIEMNSTNDPFSLTLYGYVTSDGRLWSSKPFEILIEQIEKKKSSMPGWLIALIVISVALFIVALITLIFAIIVFVRMKNKSRYKKDTIEKRAFRYAEDEEVGNVDLDEDYCQTSKLYSSFSFFSILTYISDPAFLNEVPIPDVPDMKISEAGGEVNENYSLCYDKDDDQQFELCIDYEKCGLENGE</sequence>
<accession>A0A5J4W6K4</accession>
<gene>
    <name evidence="2" type="ORF">EZS28_013986</name>
</gene>
<dbReference type="EMBL" id="SNRW01003203">
    <property type="protein sequence ID" value="KAA6390487.1"/>
    <property type="molecule type" value="Genomic_DNA"/>
</dbReference>
<name>A0A5J4W6K4_9EUKA</name>
<reference evidence="2 3" key="1">
    <citation type="submission" date="2019-03" db="EMBL/GenBank/DDBJ databases">
        <title>Single cell metagenomics reveals metabolic interactions within the superorganism composed of flagellate Streblomastix strix and complex community of Bacteroidetes bacteria on its surface.</title>
        <authorList>
            <person name="Treitli S.C."/>
            <person name="Kolisko M."/>
            <person name="Husnik F."/>
            <person name="Keeling P."/>
            <person name="Hampl V."/>
        </authorList>
    </citation>
    <scope>NUCLEOTIDE SEQUENCE [LARGE SCALE GENOMIC DNA]</scope>
    <source>
        <strain evidence="2">ST1C</strain>
    </source>
</reference>
<keyword evidence="1" id="KW-0812">Transmembrane</keyword>
<evidence type="ECO:0000313" key="2">
    <source>
        <dbReference type="EMBL" id="KAA6390487.1"/>
    </source>
</evidence>
<evidence type="ECO:0000313" key="3">
    <source>
        <dbReference type="Proteomes" id="UP000324800"/>
    </source>
</evidence>
<protein>
    <submittedName>
        <fullName evidence="2">Uncharacterized protein</fullName>
    </submittedName>
</protein>
<comment type="caution">
    <text evidence="2">The sequence shown here is derived from an EMBL/GenBank/DDBJ whole genome shotgun (WGS) entry which is preliminary data.</text>
</comment>
<dbReference type="AlphaFoldDB" id="A0A5J4W6K4"/>
<proteinExistence type="predicted"/>
<evidence type="ECO:0000256" key="1">
    <source>
        <dbReference type="SAM" id="Phobius"/>
    </source>
</evidence>
<keyword evidence="1" id="KW-0472">Membrane</keyword>
<keyword evidence="1" id="KW-1133">Transmembrane helix</keyword>
<dbReference type="Proteomes" id="UP000324800">
    <property type="component" value="Unassembled WGS sequence"/>
</dbReference>
<feature type="transmembrane region" description="Helical" evidence="1">
    <location>
        <begin position="66"/>
        <end position="93"/>
    </location>
</feature>